<dbReference type="EMBL" id="MRDB01000115">
    <property type="protein sequence ID" value="RKL22775.1"/>
    <property type="molecule type" value="Genomic_DNA"/>
</dbReference>
<dbReference type="PRINTS" id="PR00081">
    <property type="entry name" value="GDHRDH"/>
</dbReference>
<dbReference type="Proteomes" id="UP000283569">
    <property type="component" value="Unassembled WGS sequence"/>
</dbReference>
<dbReference type="InterPro" id="IPR011333">
    <property type="entry name" value="SKP1/BTB/POZ_sf"/>
</dbReference>
<dbReference type="Gene3D" id="3.30.710.10">
    <property type="entry name" value="Potassium Channel Kv1.1, Chain A"/>
    <property type="match status" value="1"/>
</dbReference>
<name>A0A420S0J3_GIBIN</name>
<dbReference type="Gene3D" id="3.40.50.720">
    <property type="entry name" value="NAD(P)-binding Rossmann-like Domain"/>
    <property type="match status" value="1"/>
</dbReference>
<accession>A0A420S0J3</accession>
<dbReference type="SMART" id="SM00822">
    <property type="entry name" value="PKS_KR"/>
    <property type="match status" value="1"/>
</dbReference>
<dbReference type="CDD" id="cd05233">
    <property type="entry name" value="SDR_c"/>
    <property type="match status" value="1"/>
</dbReference>
<evidence type="ECO:0000313" key="4">
    <source>
        <dbReference type="EMBL" id="RKL22775.1"/>
    </source>
</evidence>
<evidence type="ECO:0000256" key="2">
    <source>
        <dbReference type="ARBA" id="ARBA00023002"/>
    </source>
</evidence>
<evidence type="ECO:0000259" key="3">
    <source>
        <dbReference type="SMART" id="SM00822"/>
    </source>
</evidence>
<dbReference type="SUPFAM" id="SSF54695">
    <property type="entry name" value="POZ domain"/>
    <property type="match status" value="1"/>
</dbReference>
<evidence type="ECO:0000256" key="1">
    <source>
        <dbReference type="ARBA" id="ARBA00006484"/>
    </source>
</evidence>
<dbReference type="Pfam" id="PF00106">
    <property type="entry name" value="adh_short"/>
    <property type="match status" value="1"/>
</dbReference>
<dbReference type="SUPFAM" id="SSF51735">
    <property type="entry name" value="NAD(P)-binding Rossmann-fold domains"/>
    <property type="match status" value="1"/>
</dbReference>
<proteinExistence type="inferred from homology"/>
<comment type="caution">
    <text evidence="4">The sequence shown here is derived from an EMBL/GenBank/DDBJ whole genome shotgun (WGS) entry which is preliminary data.</text>
</comment>
<protein>
    <recommendedName>
        <fullName evidence="3">Ketoreductase domain-containing protein</fullName>
    </recommendedName>
</protein>
<dbReference type="PANTHER" id="PTHR42901">
    <property type="entry name" value="ALCOHOL DEHYDROGENASE"/>
    <property type="match status" value="1"/>
</dbReference>
<dbReference type="GO" id="GO:0016491">
    <property type="term" value="F:oxidoreductase activity"/>
    <property type="evidence" value="ECO:0007669"/>
    <property type="project" value="UniProtKB-KW"/>
</dbReference>
<dbReference type="InterPro" id="IPR036291">
    <property type="entry name" value="NAD(P)-bd_dom_sf"/>
</dbReference>
<comment type="similarity">
    <text evidence="1">Belongs to the short-chain dehydrogenases/reductases (SDR) family.</text>
</comment>
<dbReference type="PANTHER" id="PTHR42901:SF1">
    <property type="entry name" value="ALCOHOL DEHYDROGENASE"/>
    <property type="match status" value="1"/>
</dbReference>
<dbReference type="InterPro" id="IPR002347">
    <property type="entry name" value="SDR_fam"/>
</dbReference>
<reference evidence="4 5" key="1">
    <citation type="journal article" date="2018" name="Sci. Rep.">
        <title>Characterisation of pathogen-specific regions and novel effector candidates in Fusarium oxysporum f. sp. cepae.</title>
        <authorList>
            <person name="Armitage A.D."/>
            <person name="Taylor A."/>
            <person name="Sobczyk M.K."/>
            <person name="Baxter L."/>
            <person name="Greenfield B.P."/>
            <person name="Bates H.J."/>
            <person name="Wilson F."/>
            <person name="Jackson A.C."/>
            <person name="Ott S."/>
            <person name="Harrison R.J."/>
            <person name="Clarkson J.P."/>
        </authorList>
    </citation>
    <scope>NUCLEOTIDE SEQUENCE [LARGE SCALE GENOMIC DNA]</scope>
    <source>
        <strain evidence="4 5">Fp_A8</strain>
    </source>
</reference>
<gene>
    <name evidence="4" type="ORF">BFJ72_g14625</name>
</gene>
<sequence>MATFKLDFVPTYRHDTYDAISETDPELSCEGKVVFVTGGGRGIGREIAKSFAIAGAKGIFIIGRTGTELLSAVEEIKSVSTGTPVPVHHAEADVTDRAAVASAFKQAIAAFGHIDVLIQNAGYLDAHRSLLDSDLDDYWKTFEINVKGGLLVTQQFLKQSKPGDTIINIGSGAGHLPPIPGYSAYSSSKLAFAKVIESVQLENPHLRAFSINPGAIATEMQKKSGDIATVDSIRDTELILRRPDFRKRNDSKEAKNEDTAIETAIEDEVVKSDDDKSEDGQPTEDQTHVLEVYSDRSSSVHNTDDLKALKASDENGLFVEIRFRVSSAHLILSSPVFKAMLDGPFSEGIRNNDNFFEVKAFEWNAEALVILLDIIHGHHRCLPKDVELDILTELAMLCDYYRCEEIVEVFAERWIAAFGEDKPPYEDEATMNWMFIAWVFQKGKLFTSMVAATLQHRKIPMYTDLPLPSTIVEKVEAQRVKLINEVLNNLYGLQESLLVTNDDCKRECAPMLLGSLMKQMLEAGHEILKPNDLSSTVRSVVELRRFVSGLETPVWHLAGGYGGPLKHDCSLKDKTKPWMDDMAKTYMDGFRFQDFNGAFTSKGVQD</sequence>
<feature type="domain" description="Ketoreductase" evidence="3">
    <location>
        <begin position="32"/>
        <end position="219"/>
    </location>
</feature>
<dbReference type="AlphaFoldDB" id="A0A420S0J3"/>
<dbReference type="InterPro" id="IPR057326">
    <property type="entry name" value="KR_dom"/>
</dbReference>
<evidence type="ECO:0000313" key="5">
    <source>
        <dbReference type="Proteomes" id="UP000283569"/>
    </source>
</evidence>
<organism evidence="4 5">
    <name type="scientific">Gibberella intermedia</name>
    <name type="common">Bulb rot disease fungus</name>
    <name type="synonym">Fusarium proliferatum</name>
    <dbReference type="NCBI Taxonomy" id="948311"/>
    <lineage>
        <taxon>Eukaryota</taxon>
        <taxon>Fungi</taxon>
        <taxon>Dikarya</taxon>
        <taxon>Ascomycota</taxon>
        <taxon>Pezizomycotina</taxon>
        <taxon>Sordariomycetes</taxon>
        <taxon>Hypocreomycetidae</taxon>
        <taxon>Hypocreales</taxon>
        <taxon>Nectriaceae</taxon>
        <taxon>Fusarium</taxon>
        <taxon>Fusarium fujikuroi species complex</taxon>
    </lineage>
</organism>
<keyword evidence="2" id="KW-0560">Oxidoreductase</keyword>